<evidence type="ECO:0000313" key="7">
    <source>
        <dbReference type="EMBL" id="AXS67892.1"/>
    </source>
</evidence>
<dbReference type="InterPro" id="IPR050677">
    <property type="entry name" value="Actinoporin_PFT"/>
</dbReference>
<proteinExistence type="evidence at transcript level"/>
<protein>
    <submittedName>
        <fullName evidence="7">Coluporin-20</fullName>
    </submittedName>
</protein>
<dbReference type="EMBL" id="MH194223">
    <property type="protein sequence ID" value="AXS67892.1"/>
    <property type="molecule type" value="mRNA"/>
</dbReference>
<evidence type="ECO:0000256" key="2">
    <source>
        <dbReference type="ARBA" id="ARBA00004532"/>
    </source>
</evidence>
<organism evidence="7">
    <name type="scientific">Colubraria reticulata</name>
    <dbReference type="NCBI Taxonomy" id="604273"/>
    <lineage>
        <taxon>Eukaryota</taxon>
        <taxon>Metazoa</taxon>
        <taxon>Spiralia</taxon>
        <taxon>Lophotrochozoa</taxon>
        <taxon>Mollusca</taxon>
        <taxon>Gastropoda</taxon>
        <taxon>Caenogastropoda</taxon>
        <taxon>Neogastropoda</taxon>
        <taxon>Buccinoidea</taxon>
        <taxon>Buccinidae</taxon>
        <taxon>Colubraria</taxon>
    </lineage>
</organism>
<evidence type="ECO:0000256" key="1">
    <source>
        <dbReference type="ARBA" id="ARBA00004175"/>
    </source>
</evidence>
<feature type="chain" id="PRO_5020029603" evidence="6">
    <location>
        <begin position="28"/>
        <end position="234"/>
    </location>
</feature>
<evidence type="ECO:0000256" key="6">
    <source>
        <dbReference type="SAM" id="SignalP"/>
    </source>
</evidence>
<dbReference type="SUPFAM" id="SSF63724">
    <property type="entry name" value="Cytolysin/lectin"/>
    <property type="match status" value="1"/>
</dbReference>
<dbReference type="GO" id="GO:0042151">
    <property type="term" value="C:nematocyst"/>
    <property type="evidence" value="ECO:0007669"/>
    <property type="project" value="UniProtKB-SubCell"/>
</dbReference>
<keyword evidence="4" id="KW-1053">Target membrane</keyword>
<keyword evidence="3" id="KW-1052">Target cell membrane</keyword>
<comment type="subcellular location">
    <subcellularLocation>
        <location evidence="2">Nematocyst</location>
    </subcellularLocation>
    <subcellularLocation>
        <location evidence="1">Target cell membrane</location>
    </subcellularLocation>
</comment>
<feature type="signal peptide" evidence="6">
    <location>
        <begin position="1"/>
        <end position="27"/>
    </location>
</feature>
<dbReference type="AlphaFoldDB" id="A0A499RIW7"/>
<dbReference type="PANTHER" id="PTHR40388">
    <property type="entry name" value="BRYOPORIN"/>
    <property type="match status" value="1"/>
</dbReference>
<keyword evidence="4" id="KW-0472">Membrane</keyword>
<dbReference type="GO" id="GO:0044218">
    <property type="term" value="C:other organism cell membrane"/>
    <property type="evidence" value="ECO:0007669"/>
    <property type="project" value="UniProtKB-KW"/>
</dbReference>
<dbReference type="Gene3D" id="2.60.270.20">
    <property type="entry name" value="Cytolysin/lectin"/>
    <property type="match status" value="1"/>
</dbReference>
<name>A0A499RIW7_9CAEN</name>
<evidence type="ECO:0000256" key="4">
    <source>
        <dbReference type="ARBA" id="ARBA00023298"/>
    </source>
</evidence>
<dbReference type="InterPro" id="IPR015926">
    <property type="entry name" value="Cytolysin/lectin"/>
</dbReference>
<sequence length="234" mass="26566">MFSFPRLKTVLVIFLFVIGHGPPPVKGSETDVITDGRSLAGKSLDDFVEKDYRVHAVIQVENWTRYALLNPIVRLGGGVITSLPYNVLPGEREAFAARKSDFGPTGSYGIVIWEVAGTDRLFVLMWSEPYDFTFHNNYLGLGMTKKGHMEIPPQITWYERMYYDTGNSNFTFDRKKFNDDSLEPLHFSNDTEFEITGEMSPSHHAKIKVTFKPVESNFDNLASEPFYALHGRPA</sequence>
<keyword evidence="6" id="KW-0732">Signal</keyword>
<evidence type="ECO:0000256" key="5">
    <source>
        <dbReference type="ARBA" id="ARBA00023331"/>
    </source>
</evidence>
<dbReference type="PANTHER" id="PTHR40388:SF1">
    <property type="entry name" value="BRYOPORIN"/>
    <property type="match status" value="1"/>
</dbReference>
<evidence type="ECO:0000256" key="3">
    <source>
        <dbReference type="ARBA" id="ARBA00022537"/>
    </source>
</evidence>
<keyword evidence="5" id="KW-0166">Nematocyst</keyword>
<accession>A0A499RIW7</accession>
<reference evidence="7" key="1">
    <citation type="journal article" date="2018" name="Mol. Biol. Evol.">
        <title>Piercing Fishes: Porin Expansion and Adaptation to Hematophagy in the Vampire Snail Cumia reticulata.</title>
        <authorList>
            <person name="Gerdol M."/>
            <person name="Cervelli M."/>
            <person name="Oliverio M."/>
            <person name="Modica M.V."/>
        </authorList>
    </citation>
    <scope>NUCLEOTIDE SEQUENCE</scope>
</reference>